<organism evidence="1 2">
    <name type="scientific">Microdochium bolleyi</name>
    <dbReference type="NCBI Taxonomy" id="196109"/>
    <lineage>
        <taxon>Eukaryota</taxon>
        <taxon>Fungi</taxon>
        <taxon>Dikarya</taxon>
        <taxon>Ascomycota</taxon>
        <taxon>Pezizomycotina</taxon>
        <taxon>Sordariomycetes</taxon>
        <taxon>Xylariomycetidae</taxon>
        <taxon>Xylariales</taxon>
        <taxon>Microdochiaceae</taxon>
        <taxon>Microdochium</taxon>
    </lineage>
</organism>
<dbReference type="InParanoid" id="A0A136ISX6"/>
<dbReference type="Proteomes" id="UP000070501">
    <property type="component" value="Unassembled WGS sequence"/>
</dbReference>
<proteinExistence type="predicted"/>
<evidence type="ECO:0000313" key="1">
    <source>
        <dbReference type="EMBL" id="KXJ88114.1"/>
    </source>
</evidence>
<sequence>MRLGFFQGVRGSLRFVVIVWCHWTLAFPIGLRDDHFVCFRTYSSCCSLPGGIYGFHSACNKNSMALAQRVCRRPRQ</sequence>
<reference evidence="2" key="1">
    <citation type="submission" date="2016-02" db="EMBL/GenBank/DDBJ databases">
        <title>Draft genome sequence of Microdochium bolleyi, a fungal endophyte of beachgrass.</title>
        <authorList>
            <consortium name="DOE Joint Genome Institute"/>
            <person name="David A.S."/>
            <person name="May G."/>
            <person name="Haridas S."/>
            <person name="Lim J."/>
            <person name="Wang M."/>
            <person name="Labutti K."/>
            <person name="Lipzen A."/>
            <person name="Barry K."/>
            <person name="Grigoriev I.V."/>
        </authorList>
    </citation>
    <scope>NUCLEOTIDE SEQUENCE [LARGE SCALE GENOMIC DNA]</scope>
    <source>
        <strain evidence="2">J235TASD1</strain>
    </source>
</reference>
<dbReference type="EMBL" id="KQ964259">
    <property type="protein sequence ID" value="KXJ88114.1"/>
    <property type="molecule type" value="Genomic_DNA"/>
</dbReference>
<feature type="non-terminal residue" evidence="1">
    <location>
        <position position="76"/>
    </location>
</feature>
<dbReference type="AlphaFoldDB" id="A0A136ISX6"/>
<keyword evidence="2" id="KW-1185">Reference proteome</keyword>
<name>A0A136ISX6_9PEZI</name>
<gene>
    <name evidence="1" type="ORF">Micbo1qcDRAFT_166760</name>
</gene>
<evidence type="ECO:0000313" key="2">
    <source>
        <dbReference type="Proteomes" id="UP000070501"/>
    </source>
</evidence>
<accession>A0A136ISX6</accession>
<protein>
    <submittedName>
        <fullName evidence="1">Uncharacterized protein</fullName>
    </submittedName>
</protein>